<dbReference type="EMBL" id="MPJW01000009">
    <property type="protein sequence ID" value="OLU43365.1"/>
    <property type="molecule type" value="Genomic_DNA"/>
</dbReference>
<dbReference type="InterPro" id="IPR005106">
    <property type="entry name" value="Asp/hSer_DH_NAD-bd"/>
</dbReference>
<dbReference type="Gene3D" id="3.30.360.10">
    <property type="entry name" value="Dihydrodipicolinate Reductase, domain 2"/>
    <property type="match status" value="1"/>
</dbReference>
<evidence type="ECO:0000256" key="13">
    <source>
        <dbReference type="RuleBase" id="RU004171"/>
    </source>
</evidence>
<evidence type="ECO:0000259" key="14">
    <source>
        <dbReference type="Pfam" id="PF00742"/>
    </source>
</evidence>
<dbReference type="FunFam" id="3.30.360.10:FF:000005">
    <property type="entry name" value="Homoserine dehydrogenase"/>
    <property type="match status" value="1"/>
</dbReference>
<dbReference type="GO" id="GO:0004412">
    <property type="term" value="F:homoserine dehydrogenase activity"/>
    <property type="evidence" value="ECO:0007669"/>
    <property type="project" value="UniProtKB-EC"/>
</dbReference>
<dbReference type="Pfam" id="PF03447">
    <property type="entry name" value="NAD_binding_3"/>
    <property type="match status" value="1"/>
</dbReference>
<dbReference type="PANTHER" id="PTHR43331">
    <property type="entry name" value="HOMOSERINE DEHYDROGENASE"/>
    <property type="match status" value="1"/>
</dbReference>
<dbReference type="OrthoDB" id="9808167at2"/>
<reference evidence="16 17" key="1">
    <citation type="submission" date="2016-11" db="EMBL/GenBank/DDBJ databases">
        <title>Description of two novel members of the family Erysipelotrichaceae: Ileibacterium lipovorans gen. nov., sp. nov. and Dubosiella newyorkensis, gen. nov., sp. nov.</title>
        <authorList>
            <person name="Cox L.M."/>
            <person name="Sohn J."/>
            <person name="Tyrrell K.L."/>
            <person name="Citron D.M."/>
            <person name="Lawson P.A."/>
            <person name="Patel N.B."/>
            <person name="Iizumi T."/>
            <person name="Perez-Perez G.I."/>
            <person name="Goldstein E.J."/>
            <person name="Blaser M.J."/>
        </authorList>
    </citation>
    <scope>NUCLEOTIDE SEQUENCE [LARGE SCALE GENOMIC DNA]</scope>
    <source>
        <strain evidence="16 17">NYU-BL-A3</strain>
    </source>
</reference>
<evidence type="ECO:0000259" key="15">
    <source>
        <dbReference type="Pfam" id="PF03447"/>
    </source>
</evidence>
<comment type="similarity">
    <text evidence="3 13">Belongs to the homoserine dehydrogenase family.</text>
</comment>
<comment type="catalytic activity">
    <reaction evidence="11">
        <text>L-homoserine + NADP(+) = L-aspartate 4-semialdehyde + NADPH + H(+)</text>
        <dbReference type="Rhea" id="RHEA:15761"/>
        <dbReference type="ChEBI" id="CHEBI:15378"/>
        <dbReference type="ChEBI" id="CHEBI:57476"/>
        <dbReference type="ChEBI" id="CHEBI:57783"/>
        <dbReference type="ChEBI" id="CHEBI:58349"/>
        <dbReference type="ChEBI" id="CHEBI:537519"/>
        <dbReference type="EC" id="1.1.1.3"/>
    </reaction>
    <physiologicalReaction direction="right-to-left" evidence="11">
        <dbReference type="Rhea" id="RHEA:15763"/>
    </physiologicalReaction>
</comment>
<dbReference type="RefSeq" id="WP_075817328.1">
    <property type="nucleotide sequence ID" value="NZ_CAPNHH010000093.1"/>
</dbReference>
<evidence type="ECO:0000313" key="16">
    <source>
        <dbReference type="EMBL" id="OLU43365.1"/>
    </source>
</evidence>
<organism evidence="16 17">
    <name type="scientific">Ileibacterium valens</name>
    <dbReference type="NCBI Taxonomy" id="1862668"/>
    <lineage>
        <taxon>Bacteria</taxon>
        <taxon>Bacillati</taxon>
        <taxon>Bacillota</taxon>
        <taxon>Erysipelotrichia</taxon>
        <taxon>Erysipelotrichales</taxon>
        <taxon>Erysipelotrichaceae</taxon>
        <taxon>Ileibacterium</taxon>
    </lineage>
</organism>
<sequence length="376" mass="41803">MKAALLGYGTIGKGVEILAKQVPGLEIKNVFVLPEFENLPYFTNNGHQVVTDPEIDIVFECLSGTEPANTLITEALKAGKHVITSNKAVVSPNLSRYVKLAKENGGSIQVEAAVAGGIPFLDALLKFSLLEDLNGYEGIFNGTSNYILDKMQKEGTDYAAALAEAQKKGYAEYDPANDVEGWDVFYKANISNALAYKSYDPEIRNPLGISKLNTSDIKKAKSEDRIIRHIAKSVQKDGKFDTIVAPVFLNKEDYLANIPSNYNAQLIYAPSFDKIGYFGQGAGRFATAQAMLANAIDTLNDTEREIVLDKNLEYDPTLIREDWIVRSKADLSDMENIVNVETLDENEKYYFFRDRNSELIEQVQAKDPKAMIALWR</sequence>
<comment type="caution">
    <text evidence="16">The sequence shown here is derived from an EMBL/GenBank/DDBJ whole genome shotgun (WGS) entry which is preliminary data.</text>
</comment>
<evidence type="ECO:0000256" key="5">
    <source>
        <dbReference type="ARBA" id="ARBA00013376"/>
    </source>
</evidence>
<feature type="domain" description="Aspartate/homoserine dehydrogenase NAD-binding" evidence="15">
    <location>
        <begin position="40"/>
        <end position="110"/>
    </location>
</feature>
<evidence type="ECO:0000256" key="7">
    <source>
        <dbReference type="ARBA" id="ARBA00022697"/>
    </source>
</evidence>
<dbReference type="EC" id="1.1.1.3" evidence="4 12"/>
<evidence type="ECO:0000256" key="2">
    <source>
        <dbReference type="ARBA" id="ARBA00005062"/>
    </source>
</evidence>
<dbReference type="GeneID" id="82201671"/>
<evidence type="ECO:0000256" key="9">
    <source>
        <dbReference type="ARBA" id="ARBA00023053"/>
    </source>
</evidence>
<dbReference type="InterPro" id="IPR001342">
    <property type="entry name" value="HDH_cat"/>
</dbReference>
<dbReference type="GO" id="GO:0009088">
    <property type="term" value="P:threonine biosynthetic process"/>
    <property type="evidence" value="ECO:0007669"/>
    <property type="project" value="UniProtKB-UniPathway"/>
</dbReference>
<evidence type="ECO:0000256" key="11">
    <source>
        <dbReference type="ARBA" id="ARBA00048841"/>
    </source>
</evidence>
<proteinExistence type="inferred from homology"/>
<comment type="pathway">
    <text evidence="1 12">Amino-acid biosynthesis; L-threonine biosynthesis; L-threonine from L-aspartate: step 3/5.</text>
</comment>
<dbReference type="Proteomes" id="UP000186341">
    <property type="component" value="Unassembled WGS sequence"/>
</dbReference>
<evidence type="ECO:0000256" key="4">
    <source>
        <dbReference type="ARBA" id="ARBA00013213"/>
    </source>
</evidence>
<keyword evidence="7 12" id="KW-0791">Threonine biosynthesis</keyword>
<evidence type="ECO:0000256" key="6">
    <source>
        <dbReference type="ARBA" id="ARBA00022605"/>
    </source>
</evidence>
<evidence type="ECO:0000256" key="3">
    <source>
        <dbReference type="ARBA" id="ARBA00006753"/>
    </source>
</evidence>
<dbReference type="GO" id="GO:0050661">
    <property type="term" value="F:NADP binding"/>
    <property type="evidence" value="ECO:0007669"/>
    <property type="project" value="InterPro"/>
</dbReference>
<dbReference type="UniPathway" id="UPA00051">
    <property type="reaction ID" value="UER00465"/>
</dbReference>
<dbReference type="SUPFAM" id="SSF55347">
    <property type="entry name" value="Glyceraldehyde-3-phosphate dehydrogenase-like, C-terminal domain"/>
    <property type="match status" value="1"/>
</dbReference>
<dbReference type="Gene3D" id="3.40.50.720">
    <property type="entry name" value="NAD(P)-binding Rossmann-like Domain"/>
    <property type="match status" value="1"/>
</dbReference>
<feature type="domain" description="Homoserine dehydrogenase catalytic" evidence="14">
    <location>
        <begin position="119"/>
        <end position="294"/>
    </location>
</feature>
<dbReference type="InterPro" id="IPR019811">
    <property type="entry name" value="HDH_CS"/>
</dbReference>
<evidence type="ECO:0000256" key="10">
    <source>
        <dbReference type="ARBA" id="ARBA00023167"/>
    </source>
</evidence>
<dbReference type="GO" id="GO:0009086">
    <property type="term" value="P:methionine biosynthetic process"/>
    <property type="evidence" value="ECO:0007669"/>
    <property type="project" value="UniProtKB-KW"/>
</dbReference>
<keyword evidence="6 12" id="KW-0028">Amino-acid biosynthesis</keyword>
<dbReference type="UniPathway" id="UPA00050">
    <property type="reaction ID" value="UER00063"/>
</dbReference>
<accession>A0A1U7NJD0</accession>
<dbReference type="Pfam" id="PF00742">
    <property type="entry name" value="Homoserine_dh"/>
    <property type="match status" value="1"/>
</dbReference>
<dbReference type="AlphaFoldDB" id="A0A1U7NJD0"/>
<dbReference type="InterPro" id="IPR036291">
    <property type="entry name" value="NAD(P)-bd_dom_sf"/>
</dbReference>
<evidence type="ECO:0000256" key="12">
    <source>
        <dbReference type="RuleBase" id="RU000579"/>
    </source>
</evidence>
<evidence type="ECO:0000256" key="8">
    <source>
        <dbReference type="ARBA" id="ARBA00023002"/>
    </source>
</evidence>
<dbReference type="PROSITE" id="PS01042">
    <property type="entry name" value="HOMOSER_DHGENASE"/>
    <property type="match status" value="1"/>
</dbReference>
<keyword evidence="9" id="KW-0915">Sodium</keyword>
<protein>
    <recommendedName>
        <fullName evidence="5 12">Homoserine dehydrogenase</fullName>
        <ecNumber evidence="4 12">1.1.1.3</ecNumber>
    </recommendedName>
</protein>
<keyword evidence="8 12" id="KW-0560">Oxidoreductase</keyword>
<comment type="pathway">
    <text evidence="2 12">Amino-acid biosynthesis; L-methionine biosynthesis via de novo pathway; L-homoserine from L-aspartate: step 3/3.</text>
</comment>
<evidence type="ECO:0000313" key="17">
    <source>
        <dbReference type="Proteomes" id="UP000186341"/>
    </source>
</evidence>
<gene>
    <name evidence="16" type="ORF">BO222_00190</name>
</gene>
<dbReference type="SUPFAM" id="SSF51735">
    <property type="entry name" value="NAD(P)-binding Rossmann-fold domains"/>
    <property type="match status" value="1"/>
</dbReference>
<keyword evidence="10 12" id="KW-0486">Methionine biosynthesis</keyword>
<name>A0A1U7NJD0_9FIRM</name>
<keyword evidence="12" id="KW-0521">NADP</keyword>
<dbReference type="PANTHER" id="PTHR43331:SF1">
    <property type="entry name" value="HOMOSERINE DEHYDROGENASE"/>
    <property type="match status" value="1"/>
</dbReference>
<keyword evidence="17" id="KW-1185">Reference proteome</keyword>
<dbReference type="NCBIfam" id="NF004976">
    <property type="entry name" value="PRK06349.1"/>
    <property type="match status" value="1"/>
</dbReference>
<evidence type="ECO:0000256" key="1">
    <source>
        <dbReference type="ARBA" id="ARBA00005056"/>
    </source>
</evidence>